<protein>
    <recommendedName>
        <fullName evidence="14">PTS system sucrose-specific EIIBCA component</fullName>
        <ecNumber evidence="11">2.7.1.211</ecNumber>
    </recommendedName>
    <alternativeName>
        <fullName evidence="15">EIIBCA-Scr</fullName>
    </alternativeName>
</protein>
<evidence type="ECO:0000256" key="15">
    <source>
        <dbReference type="ARBA" id="ARBA00081008"/>
    </source>
</evidence>
<dbReference type="InterPro" id="IPR050558">
    <property type="entry name" value="PTS_Sugar-Specific_Components"/>
</dbReference>
<feature type="domain" description="PTS EIIC type-1" evidence="20">
    <location>
        <begin position="102"/>
        <end position="454"/>
    </location>
</feature>
<evidence type="ECO:0000256" key="16">
    <source>
        <dbReference type="PROSITE-ProRule" id="PRU00421"/>
    </source>
</evidence>
<dbReference type="InterPro" id="IPR013013">
    <property type="entry name" value="PTS_EIIC_1"/>
</dbReference>
<proteinExistence type="predicted"/>
<feature type="transmembrane region" description="Helical" evidence="17">
    <location>
        <begin position="377"/>
        <end position="396"/>
    </location>
</feature>
<dbReference type="InterPro" id="IPR003352">
    <property type="entry name" value="PTS_EIIC"/>
</dbReference>
<evidence type="ECO:0000259" key="18">
    <source>
        <dbReference type="PROSITE" id="PS51093"/>
    </source>
</evidence>
<keyword evidence="22" id="KW-1185">Reference proteome</keyword>
<dbReference type="PANTHER" id="PTHR30175:SF1">
    <property type="entry name" value="PTS SYSTEM ARBUTIN-, CELLOBIOSE-, AND SALICIN-SPECIFIC EIIBC COMPONENT-RELATED"/>
    <property type="match status" value="1"/>
</dbReference>
<dbReference type="PROSITE" id="PS51103">
    <property type="entry name" value="PTS_EIIC_TYPE_1"/>
    <property type="match status" value="1"/>
</dbReference>
<gene>
    <name evidence="21" type="ORF">G7082_08475</name>
</gene>
<evidence type="ECO:0000256" key="6">
    <source>
        <dbReference type="ARBA" id="ARBA00022683"/>
    </source>
</evidence>
<feature type="transmembrane region" description="Helical" evidence="17">
    <location>
        <begin position="350"/>
        <end position="370"/>
    </location>
</feature>
<dbReference type="Gene3D" id="3.30.1360.60">
    <property type="entry name" value="Glucose permease domain IIB"/>
    <property type="match status" value="1"/>
</dbReference>
<dbReference type="GO" id="GO:0009401">
    <property type="term" value="P:phosphoenolpyruvate-dependent sugar phosphotransferase system"/>
    <property type="evidence" value="ECO:0007669"/>
    <property type="project" value="UniProtKB-KW"/>
</dbReference>
<dbReference type="InterPro" id="IPR011055">
    <property type="entry name" value="Dup_hybrid_motif"/>
</dbReference>
<reference evidence="21 22" key="1">
    <citation type="submission" date="2020-03" db="EMBL/GenBank/DDBJ databases">
        <title>Vagococcus sp. nov., isolated from beetles.</title>
        <authorList>
            <person name="Hyun D.-W."/>
            <person name="Bae J.-W."/>
        </authorList>
    </citation>
    <scope>NUCLEOTIDE SEQUENCE [LARGE SCALE GENOMIC DNA]</scope>
    <source>
        <strain evidence="21 22">HDW17B</strain>
    </source>
</reference>
<feature type="transmembrane region" description="Helical" evidence="17">
    <location>
        <begin position="193"/>
        <end position="224"/>
    </location>
</feature>
<comment type="subcellular location">
    <subcellularLocation>
        <location evidence="1">Cell membrane</location>
        <topology evidence="1">Multi-pass membrane protein</topology>
    </subcellularLocation>
</comment>
<evidence type="ECO:0000256" key="17">
    <source>
        <dbReference type="SAM" id="Phobius"/>
    </source>
</evidence>
<dbReference type="KEGG" id="vhy:G7082_08475"/>
<dbReference type="GO" id="GO:0090589">
    <property type="term" value="F:protein-phosphocysteine-trehalose phosphotransferase system transporter activity"/>
    <property type="evidence" value="ECO:0007669"/>
    <property type="project" value="TreeGrafter"/>
</dbReference>
<feature type="domain" description="PTS EIIA type-1" evidence="18">
    <location>
        <begin position="479"/>
        <end position="583"/>
    </location>
</feature>
<feature type="transmembrane region" description="Helical" evidence="17">
    <location>
        <begin position="278"/>
        <end position="298"/>
    </location>
</feature>
<evidence type="ECO:0000256" key="4">
    <source>
        <dbReference type="ARBA" id="ARBA00022597"/>
    </source>
</evidence>
<feature type="transmembrane region" description="Helical" evidence="17">
    <location>
        <begin position="416"/>
        <end position="438"/>
    </location>
</feature>
<dbReference type="InterPro" id="IPR018113">
    <property type="entry name" value="PTrfase_EIIB_Cys"/>
</dbReference>
<dbReference type="Pfam" id="PF00358">
    <property type="entry name" value="PTS_EIIA_1"/>
    <property type="match status" value="1"/>
</dbReference>
<dbReference type="Proteomes" id="UP000501747">
    <property type="component" value="Chromosome"/>
</dbReference>
<dbReference type="AlphaFoldDB" id="A0A6G8AUB0"/>
<keyword evidence="3" id="KW-1003">Cell membrane</keyword>
<feature type="transmembrane region" description="Helical" evidence="17">
    <location>
        <begin position="236"/>
        <end position="258"/>
    </location>
</feature>
<dbReference type="PANTHER" id="PTHR30175">
    <property type="entry name" value="PHOSPHOTRANSFERASE SYSTEM TRANSPORT PROTEIN"/>
    <property type="match status" value="1"/>
</dbReference>
<dbReference type="PROSITE" id="PS01035">
    <property type="entry name" value="PTS_EIIB_TYPE_1_CYS"/>
    <property type="match status" value="1"/>
</dbReference>
<evidence type="ECO:0000256" key="9">
    <source>
        <dbReference type="ARBA" id="ARBA00022989"/>
    </source>
</evidence>
<dbReference type="GO" id="GO:0016301">
    <property type="term" value="F:kinase activity"/>
    <property type="evidence" value="ECO:0007669"/>
    <property type="project" value="UniProtKB-KW"/>
</dbReference>
<feature type="transmembrane region" description="Helical" evidence="17">
    <location>
        <begin position="319"/>
        <end position="338"/>
    </location>
</feature>
<dbReference type="PROSITE" id="PS00371">
    <property type="entry name" value="PTS_EIIA_TYPE_1_HIS"/>
    <property type="match status" value="1"/>
</dbReference>
<keyword evidence="8" id="KW-0418">Kinase</keyword>
<evidence type="ECO:0000313" key="22">
    <source>
        <dbReference type="Proteomes" id="UP000501747"/>
    </source>
</evidence>
<dbReference type="FunFam" id="3.30.1360.60:FF:000001">
    <property type="entry name" value="PTS system glucose-specific IIBC component PtsG"/>
    <property type="match status" value="1"/>
</dbReference>
<name>A0A6G8AUB0_9ENTE</name>
<feature type="transmembrane region" description="Helical" evidence="17">
    <location>
        <begin position="172"/>
        <end position="187"/>
    </location>
</feature>
<feature type="domain" description="PTS EIIB type-1" evidence="19">
    <location>
        <begin position="4"/>
        <end position="86"/>
    </location>
</feature>
<evidence type="ECO:0000256" key="14">
    <source>
        <dbReference type="ARBA" id="ARBA00074554"/>
    </source>
</evidence>
<dbReference type="EC" id="2.7.1.211" evidence="11"/>
<evidence type="ECO:0000256" key="2">
    <source>
        <dbReference type="ARBA" id="ARBA00022448"/>
    </source>
</evidence>
<dbReference type="GO" id="GO:0008982">
    <property type="term" value="F:protein-N(PI)-phosphohistidine-sugar phosphotransferase activity"/>
    <property type="evidence" value="ECO:0007669"/>
    <property type="project" value="InterPro"/>
</dbReference>
<dbReference type="InterPro" id="IPR001127">
    <property type="entry name" value="PTS_EIIA_1_perm"/>
</dbReference>
<keyword evidence="2" id="KW-0813">Transport</keyword>
<dbReference type="SUPFAM" id="SSF51261">
    <property type="entry name" value="Duplicated hybrid motif"/>
    <property type="match status" value="1"/>
</dbReference>
<keyword evidence="5" id="KW-0808">Transferase</keyword>
<evidence type="ECO:0000256" key="7">
    <source>
        <dbReference type="ARBA" id="ARBA00022692"/>
    </source>
</evidence>
<dbReference type="InterPro" id="IPR036878">
    <property type="entry name" value="Glu_permease_IIB"/>
</dbReference>
<evidence type="ECO:0000313" key="21">
    <source>
        <dbReference type="EMBL" id="QIL48532.1"/>
    </source>
</evidence>
<evidence type="ECO:0000259" key="20">
    <source>
        <dbReference type="PROSITE" id="PS51103"/>
    </source>
</evidence>
<evidence type="ECO:0000259" key="19">
    <source>
        <dbReference type="PROSITE" id="PS51098"/>
    </source>
</evidence>
<feature type="transmembrane region" description="Helical" evidence="17">
    <location>
        <begin position="141"/>
        <end position="160"/>
    </location>
</feature>
<accession>A0A6G8AUB0</accession>
<dbReference type="FunFam" id="2.70.70.10:FF:000001">
    <property type="entry name" value="PTS system glucose-specific IIA component"/>
    <property type="match status" value="1"/>
</dbReference>
<dbReference type="EMBL" id="CP049887">
    <property type="protein sequence ID" value="QIL48532.1"/>
    <property type="molecule type" value="Genomic_DNA"/>
</dbReference>
<dbReference type="Pfam" id="PF00367">
    <property type="entry name" value="PTS_EIIB"/>
    <property type="match status" value="1"/>
</dbReference>
<dbReference type="Gene3D" id="2.70.70.10">
    <property type="entry name" value="Glucose Permease (Domain IIA)"/>
    <property type="match status" value="1"/>
</dbReference>
<feature type="transmembrane region" description="Helical" evidence="17">
    <location>
        <begin position="115"/>
        <end position="135"/>
    </location>
</feature>
<evidence type="ECO:0000256" key="8">
    <source>
        <dbReference type="ARBA" id="ARBA00022777"/>
    </source>
</evidence>
<keyword evidence="6" id="KW-0598">Phosphotransferase system</keyword>
<dbReference type="NCBIfam" id="TIGR00830">
    <property type="entry name" value="PTBA"/>
    <property type="match status" value="1"/>
</dbReference>
<evidence type="ECO:0000256" key="13">
    <source>
        <dbReference type="ARBA" id="ARBA00048931"/>
    </source>
</evidence>
<comment type="catalytic activity">
    <reaction evidence="13">
        <text>N(pros)-phospho-L-histidyl-[protein](out) + sucrose = sucrose 6(G)-phosphate(in) + L-histidyl-[protein]</text>
        <dbReference type="Rhea" id="RHEA:49236"/>
        <dbReference type="Rhea" id="RHEA-COMP:9745"/>
        <dbReference type="Rhea" id="RHEA-COMP:9746"/>
        <dbReference type="ChEBI" id="CHEBI:17992"/>
        <dbReference type="ChEBI" id="CHEBI:29979"/>
        <dbReference type="ChEBI" id="CHEBI:64837"/>
        <dbReference type="ChEBI" id="CHEBI:91002"/>
        <dbReference type="EC" id="2.7.1.211"/>
    </reaction>
</comment>
<dbReference type="SUPFAM" id="SSF55604">
    <property type="entry name" value="Glucose permease domain IIB"/>
    <property type="match status" value="1"/>
</dbReference>
<dbReference type="PROSITE" id="PS51093">
    <property type="entry name" value="PTS_EIIA_TYPE_1"/>
    <property type="match status" value="1"/>
</dbReference>
<keyword evidence="4" id="KW-0762">Sugar transport</keyword>
<dbReference type="InterPro" id="IPR001996">
    <property type="entry name" value="PTS_IIB_1"/>
</dbReference>
<dbReference type="PROSITE" id="PS51098">
    <property type="entry name" value="PTS_EIIB_TYPE_1"/>
    <property type="match status" value="1"/>
</dbReference>
<sequence>MNNQELAKKILKEVGGETNIYSFTNCVTRLRFQIKDKKKVNQQALNDIEGVLGTQFQNDQFQVILGGKVVNVSNELNELVHLSSDEKEVSQEKKSVLSHVLNTLSSILTPALPPVIAGGLLKGFIFMFLSLGWVAGDSDSIIFFNALSDAMFYFFPFLLAVSSAKIFKTNEYLALTLAGLLMYPFAITDGQEIISLFGMIPVVVVNYSSSVLPIIFSVWLLKYVKNFFDKVISEMVNMIFSPLLSLLVVGPIAMALLAPLGFYIGEYLAMGVKWLIDFSPWLAGFIVGGTRPILVLGGMHHAMNPIMQQEISSFNSSQMIAMVLMSTFAQATAALVVYVKSKDMKEKQVALSAVIPGFLGITEPAIYGVLARYKGAMIAACAGGGIGAAVSTMLGGKGYAFVMPGIISIPAFMGEGFTGILIGIVTTISVTAILTFVLMNRFNEKAESESVKKDELNQVDLNIASPAIGEIVPLNQISDVTFSKQVLGKTVGISAQEETLYAPLDAVVKAVFPTNHAIGLELEGGIELLIHVGIDTVGLEGKGFEVKVKQGDSITKGTPILSFSKEIIKSEGLSDTIILVITNTENFSSVEAIVEEGSVDLEKDLFKIKK</sequence>
<evidence type="ECO:0000256" key="5">
    <source>
        <dbReference type="ARBA" id="ARBA00022679"/>
    </source>
</evidence>
<keyword evidence="10 17" id="KW-0472">Membrane</keyword>
<evidence type="ECO:0000256" key="10">
    <source>
        <dbReference type="ARBA" id="ARBA00023136"/>
    </source>
</evidence>
<dbReference type="GO" id="GO:0005886">
    <property type="term" value="C:plasma membrane"/>
    <property type="evidence" value="ECO:0007669"/>
    <property type="project" value="UniProtKB-SubCell"/>
</dbReference>
<organism evidence="21 22">
    <name type="scientific">Vagococcus hydrophili</name>
    <dbReference type="NCBI Taxonomy" id="2714947"/>
    <lineage>
        <taxon>Bacteria</taxon>
        <taxon>Bacillati</taxon>
        <taxon>Bacillota</taxon>
        <taxon>Bacilli</taxon>
        <taxon>Lactobacillales</taxon>
        <taxon>Enterococcaceae</taxon>
        <taxon>Vagococcus</taxon>
    </lineage>
</organism>
<feature type="active site" description="Phosphocysteine intermediate; for EIIB activity" evidence="16">
    <location>
        <position position="26"/>
    </location>
</feature>
<dbReference type="GO" id="GO:0015771">
    <property type="term" value="P:trehalose transport"/>
    <property type="evidence" value="ECO:0007669"/>
    <property type="project" value="TreeGrafter"/>
</dbReference>
<evidence type="ECO:0000256" key="11">
    <source>
        <dbReference type="ARBA" id="ARBA00044053"/>
    </source>
</evidence>
<evidence type="ECO:0000256" key="12">
    <source>
        <dbReference type="ARBA" id="ARBA00045139"/>
    </source>
</evidence>
<dbReference type="Pfam" id="PF02378">
    <property type="entry name" value="PTS_EIIC"/>
    <property type="match status" value="1"/>
</dbReference>
<dbReference type="CDD" id="cd00212">
    <property type="entry name" value="PTS_IIB_glc"/>
    <property type="match status" value="1"/>
</dbReference>
<keyword evidence="7 17" id="KW-0812">Transmembrane</keyword>
<evidence type="ECO:0000256" key="3">
    <source>
        <dbReference type="ARBA" id="ARBA00022475"/>
    </source>
</evidence>
<dbReference type="RefSeq" id="WP_166034671.1">
    <property type="nucleotide sequence ID" value="NZ_CP049887.1"/>
</dbReference>
<evidence type="ECO:0000256" key="1">
    <source>
        <dbReference type="ARBA" id="ARBA00004651"/>
    </source>
</evidence>
<keyword evidence="9 17" id="KW-1133">Transmembrane helix</keyword>
<comment type="function">
    <text evidence="12">The phosphoenolpyruvate-dependent sugar phosphotransferase system (sugar PTS), a major carbohydrate active transport system, catalyzes the phosphorylation of incoming sugar substrates concomitantly with their translocation across the cell membrane. This system is involved in sucrose transport.</text>
</comment>